<reference evidence="1 2" key="1">
    <citation type="submission" date="2019-10" db="EMBL/GenBank/DDBJ databases">
        <authorList>
            <person name="Wolf R A."/>
        </authorList>
    </citation>
    <scope>NUCLEOTIDE SEQUENCE [LARGE SCALE GENOMIC DNA]</scope>
    <source>
        <strain evidence="1">Collinsella_intestinalis_DSM_13632</strain>
    </source>
</reference>
<accession>A0A5K1IT52</accession>
<dbReference type="AlphaFoldDB" id="A0A5K1IT52"/>
<proteinExistence type="predicted"/>
<dbReference type="RefSeq" id="WP_152063098.1">
    <property type="nucleotide sequence ID" value="NZ_CABWIC010000007.1"/>
</dbReference>
<protein>
    <submittedName>
        <fullName evidence="1">Uncharacterized protein</fullName>
    </submittedName>
</protein>
<dbReference type="OrthoDB" id="6174079at2"/>
<sequence length="116" mass="13521">MEATWPLTHNRRPWTEVQDDVLREAYGKAPVERIAKVLGRTVSATVVHARKLGLTKGCRVWTAEEIDRLAEFRSHMTMREASGLMGRSEWACQRKVLDMRKAGDERFKRIRKRRGE</sequence>
<dbReference type="EMBL" id="CABWIC010000007">
    <property type="protein sequence ID" value="VWL91592.1"/>
    <property type="molecule type" value="Genomic_DNA"/>
</dbReference>
<dbReference type="Proteomes" id="UP000405524">
    <property type="component" value="Unassembled WGS sequence"/>
</dbReference>
<evidence type="ECO:0000313" key="2">
    <source>
        <dbReference type="Proteomes" id="UP000405524"/>
    </source>
</evidence>
<gene>
    <name evidence="1" type="ORF">JKKLCJKK_00363</name>
</gene>
<organism evidence="1 2">
    <name type="scientific">Collinsella intestinalis</name>
    <dbReference type="NCBI Taxonomy" id="147207"/>
    <lineage>
        <taxon>Bacteria</taxon>
        <taxon>Bacillati</taxon>
        <taxon>Actinomycetota</taxon>
        <taxon>Coriobacteriia</taxon>
        <taxon>Coriobacteriales</taxon>
        <taxon>Coriobacteriaceae</taxon>
        <taxon>Collinsella</taxon>
    </lineage>
</organism>
<dbReference type="GeneID" id="77465354"/>
<name>A0A5K1IT52_9ACTN</name>
<evidence type="ECO:0000313" key="1">
    <source>
        <dbReference type="EMBL" id="VWL91592.1"/>
    </source>
</evidence>